<protein>
    <recommendedName>
        <fullName evidence="4">TIR domain-containing protein</fullName>
    </recommendedName>
</protein>
<gene>
    <name evidence="5" type="ORF">PHAVU_010G025400g</name>
</gene>
<dbReference type="GO" id="GO:0006952">
    <property type="term" value="P:defense response"/>
    <property type="evidence" value="ECO:0007669"/>
    <property type="project" value="UniProtKB-KW"/>
</dbReference>
<dbReference type="InterPro" id="IPR003593">
    <property type="entry name" value="AAA+_ATPase"/>
</dbReference>
<evidence type="ECO:0000313" key="5">
    <source>
        <dbReference type="EMBL" id="ESW06165.1"/>
    </source>
</evidence>
<proteinExistence type="predicted"/>
<dbReference type="Pfam" id="PF23282">
    <property type="entry name" value="WHD_ROQ1"/>
    <property type="match status" value="1"/>
</dbReference>
<keyword evidence="6" id="KW-1185">Reference proteome</keyword>
<dbReference type="PANTHER" id="PTHR11017:SF560">
    <property type="entry name" value="RESISTANCE PROTEIN (TIR-NBS-LRR CLASS), PUTATIVE-RELATED"/>
    <property type="match status" value="1"/>
</dbReference>
<dbReference type="InterPro" id="IPR035897">
    <property type="entry name" value="Toll_tir_struct_dom_sf"/>
</dbReference>
<dbReference type="SUPFAM" id="SSF52200">
    <property type="entry name" value="Toll/Interleukin receptor TIR domain"/>
    <property type="match status" value="1"/>
</dbReference>
<dbReference type="SUPFAM" id="SSF52058">
    <property type="entry name" value="L domain-like"/>
    <property type="match status" value="1"/>
</dbReference>
<dbReference type="SMART" id="SM00255">
    <property type="entry name" value="TIR"/>
    <property type="match status" value="1"/>
</dbReference>
<dbReference type="GO" id="GO:0043531">
    <property type="term" value="F:ADP binding"/>
    <property type="evidence" value="ECO:0007669"/>
    <property type="project" value="InterPro"/>
</dbReference>
<reference evidence="6" key="1">
    <citation type="journal article" date="2014" name="Nat. Genet.">
        <title>A reference genome for common bean and genome-wide analysis of dual domestications.</title>
        <authorList>
            <person name="Schmutz J."/>
            <person name="McClean P.E."/>
            <person name="Mamidi S."/>
            <person name="Wu G.A."/>
            <person name="Cannon S.B."/>
            <person name="Grimwood J."/>
            <person name="Jenkins J."/>
            <person name="Shu S."/>
            <person name="Song Q."/>
            <person name="Chavarro C."/>
            <person name="Torres-Torres M."/>
            <person name="Geffroy V."/>
            <person name="Moghaddam S.M."/>
            <person name="Gao D."/>
            <person name="Abernathy B."/>
            <person name="Barry K."/>
            <person name="Blair M."/>
            <person name="Brick M.A."/>
            <person name="Chovatia M."/>
            <person name="Gepts P."/>
            <person name="Goodstein D.M."/>
            <person name="Gonzales M."/>
            <person name="Hellsten U."/>
            <person name="Hyten D.L."/>
            <person name="Jia G."/>
            <person name="Kelly J.D."/>
            <person name="Kudrna D."/>
            <person name="Lee R."/>
            <person name="Richard M.M."/>
            <person name="Miklas P.N."/>
            <person name="Osorno J.M."/>
            <person name="Rodrigues J."/>
            <person name="Thareau V."/>
            <person name="Urrea C.A."/>
            <person name="Wang M."/>
            <person name="Yu Y."/>
            <person name="Zhang M."/>
            <person name="Wing R.A."/>
            <person name="Cregan P.B."/>
            <person name="Rokhsar D.S."/>
            <person name="Jackson S.A."/>
        </authorList>
    </citation>
    <scope>NUCLEOTIDE SEQUENCE [LARGE SCALE GENOMIC DNA]</scope>
    <source>
        <strain evidence="6">cv. G19833</strain>
    </source>
</reference>
<evidence type="ECO:0000256" key="3">
    <source>
        <dbReference type="ARBA" id="ARBA00022821"/>
    </source>
</evidence>
<evidence type="ECO:0000256" key="2">
    <source>
        <dbReference type="ARBA" id="ARBA00022737"/>
    </source>
</evidence>
<dbReference type="InterPro" id="IPR036390">
    <property type="entry name" value="WH_DNA-bd_sf"/>
</dbReference>
<dbReference type="SMR" id="V7ALQ8"/>
<dbReference type="GO" id="GO:0007165">
    <property type="term" value="P:signal transduction"/>
    <property type="evidence" value="ECO:0007669"/>
    <property type="project" value="InterPro"/>
</dbReference>
<dbReference type="SUPFAM" id="SSF46785">
    <property type="entry name" value="Winged helix' DNA-binding domain"/>
    <property type="match status" value="1"/>
</dbReference>
<dbReference type="Proteomes" id="UP000000226">
    <property type="component" value="Chromosome 10"/>
</dbReference>
<dbReference type="InterPro" id="IPR032675">
    <property type="entry name" value="LRR_dom_sf"/>
</dbReference>
<dbReference type="PROSITE" id="PS50104">
    <property type="entry name" value="TIR"/>
    <property type="match status" value="1"/>
</dbReference>
<keyword evidence="3" id="KW-0611">Plant defense</keyword>
<dbReference type="InterPro" id="IPR058192">
    <property type="entry name" value="WHD_ROQ1-like"/>
</dbReference>
<dbReference type="eggNOG" id="ENOG502QQJE">
    <property type="taxonomic scope" value="Eukaryota"/>
</dbReference>
<dbReference type="Gene3D" id="3.40.50.300">
    <property type="entry name" value="P-loop containing nucleotide triphosphate hydrolases"/>
    <property type="match status" value="1"/>
</dbReference>
<keyword evidence="2" id="KW-0677">Repeat</keyword>
<dbReference type="Pfam" id="PF00931">
    <property type="entry name" value="NB-ARC"/>
    <property type="match status" value="1"/>
</dbReference>
<dbReference type="Gene3D" id="3.80.10.10">
    <property type="entry name" value="Ribonuclease Inhibitor"/>
    <property type="match status" value="1"/>
</dbReference>
<name>V7ALQ8_PHAVU</name>
<dbReference type="InterPro" id="IPR044974">
    <property type="entry name" value="Disease_R_plants"/>
</dbReference>
<dbReference type="InterPro" id="IPR027417">
    <property type="entry name" value="P-loop_NTPase"/>
</dbReference>
<organism evidence="5 6">
    <name type="scientific">Phaseolus vulgaris</name>
    <name type="common">Kidney bean</name>
    <name type="synonym">French bean</name>
    <dbReference type="NCBI Taxonomy" id="3885"/>
    <lineage>
        <taxon>Eukaryota</taxon>
        <taxon>Viridiplantae</taxon>
        <taxon>Streptophyta</taxon>
        <taxon>Embryophyta</taxon>
        <taxon>Tracheophyta</taxon>
        <taxon>Spermatophyta</taxon>
        <taxon>Magnoliopsida</taxon>
        <taxon>eudicotyledons</taxon>
        <taxon>Gunneridae</taxon>
        <taxon>Pentapetalae</taxon>
        <taxon>rosids</taxon>
        <taxon>fabids</taxon>
        <taxon>Fabales</taxon>
        <taxon>Fabaceae</taxon>
        <taxon>Papilionoideae</taxon>
        <taxon>50 kb inversion clade</taxon>
        <taxon>NPAAA clade</taxon>
        <taxon>indigoferoid/millettioid clade</taxon>
        <taxon>Phaseoleae</taxon>
        <taxon>Phaseolus</taxon>
    </lineage>
</organism>
<dbReference type="OrthoDB" id="1936883at2759"/>
<dbReference type="InterPro" id="IPR042197">
    <property type="entry name" value="Apaf_helical"/>
</dbReference>
<sequence length="991" mass="113182">MELESSSPKLPRMYDVLIHFNGEDIQRKFVSHLDSALSAVGFTTFLHHPNALNPIHIQQPILNLCRVAIVVFTKTYSQSAWCLHQLQQILKWHQTYCRHVLPVYYEIEPSDVRLQKGDFGKALQATAHQTFSGRELEHGMSRWSHALTKAANFFGWNESNYRSDAELVDKIVKSVLNLPVLSATKFPVGLQSRVEDVILTIKNKSTQVCTIGICGMDGSGKTTLAKAIYRQIHGLFTEKSFVEDIAQVSRTRGEVHLQGQLLSDVLKTKVEIDSVEMGRSMILERLSGKRVLIVLDEVDLYCPLLLDLWESRAWFGEGTVIIITTRDEGLLKIHQVDSVVRIKLNENESLELLSWHAFREPKPKEEYNFLARRVVAYCGELPLALEVIGTYLYERTEKEWNIVLSRLEKIPRYEFRLMLKISFDGLDRQMEKDLFLDVCCFFVGKDRDYVTNILNDRGVDADSGIRVLIERSFIQVKKSNKLGIHPLLRELGREIIEISRKESDENGEYVLTDNTGTEAIDGLFVKLRSSRRDYSEAYPLEIRDGSTLVQPDQIQLPGHYEYRSKNLRWMSLHGFHSEYLPNDFYPHDAIAIDLKHSLLRFVWKEPKVLRWLKVLNLSHSVYLTETPDFSTLPSLEQLILKDCPALVEVHPSIGCLSYLTLLNLKNCTSLSNLPREIYKLESLNTLILSGCLKIDLLEEDIMQMETLITLIAENTAVKQVPFSVVSSKSVGYISLRGFKGLSRNLFPSIIRSWMSPTMNPLSYIHSFYTDMEDNNWGYIAPLLSTLPNLRSVLVQCDFQIQLYKQVETILVEYDLNTTEPGILKHNFRSSLIGVGTYNEFFNTISNNISETLGRSDSSDVALPGDNDPYWLSHKSEGHSVSFTVAQDRDMKGMALWVAYLSNSEIIEPECLASVLIVNYTKCTCQIHNRGTVVSFNDEDWHGIMSNLGYGDKVEIFVSFGHGLVVKNTTLYLIYGESNDFEREPAKEKLLH</sequence>
<dbReference type="Pfam" id="PF01582">
    <property type="entry name" value="TIR"/>
    <property type="match status" value="1"/>
</dbReference>
<dbReference type="Gene3D" id="1.10.8.430">
    <property type="entry name" value="Helical domain of apoptotic protease-activating factors"/>
    <property type="match status" value="1"/>
</dbReference>
<keyword evidence="1" id="KW-0433">Leucine-rich repeat</keyword>
<evidence type="ECO:0000313" key="6">
    <source>
        <dbReference type="Proteomes" id="UP000000226"/>
    </source>
</evidence>
<dbReference type="Gramene" id="ESW06165">
    <property type="protein sequence ID" value="ESW06165"/>
    <property type="gene ID" value="PHAVU_010G025400g"/>
</dbReference>
<dbReference type="SMART" id="SM00382">
    <property type="entry name" value="AAA"/>
    <property type="match status" value="1"/>
</dbReference>
<evidence type="ECO:0000256" key="1">
    <source>
        <dbReference type="ARBA" id="ARBA00022614"/>
    </source>
</evidence>
<accession>V7ALQ8</accession>
<dbReference type="AlphaFoldDB" id="V7ALQ8"/>
<dbReference type="SUPFAM" id="SSF52540">
    <property type="entry name" value="P-loop containing nucleoside triphosphate hydrolases"/>
    <property type="match status" value="1"/>
</dbReference>
<dbReference type="InterPro" id="IPR002182">
    <property type="entry name" value="NB-ARC"/>
</dbReference>
<feature type="domain" description="TIR" evidence="4">
    <location>
        <begin position="12"/>
        <end position="179"/>
    </location>
</feature>
<dbReference type="PANTHER" id="PTHR11017">
    <property type="entry name" value="LEUCINE-RICH REPEAT-CONTAINING PROTEIN"/>
    <property type="match status" value="1"/>
</dbReference>
<dbReference type="InterPro" id="IPR000157">
    <property type="entry name" value="TIR_dom"/>
</dbReference>
<evidence type="ECO:0000259" key="4">
    <source>
        <dbReference type="PROSITE" id="PS50104"/>
    </source>
</evidence>
<dbReference type="EMBL" id="CM002297">
    <property type="protein sequence ID" value="ESW06165.1"/>
    <property type="molecule type" value="Genomic_DNA"/>
</dbReference>
<dbReference type="Gene3D" id="3.40.50.10140">
    <property type="entry name" value="Toll/interleukin-1 receptor homology (TIR) domain"/>
    <property type="match status" value="1"/>
</dbReference>
<dbReference type="PRINTS" id="PR00364">
    <property type="entry name" value="DISEASERSIST"/>
</dbReference>